<accession>A0AAD5YUF1</accession>
<dbReference type="Proteomes" id="UP001213000">
    <property type="component" value="Unassembled WGS sequence"/>
</dbReference>
<evidence type="ECO:0000313" key="1">
    <source>
        <dbReference type="EMBL" id="KAJ3574245.1"/>
    </source>
</evidence>
<comment type="caution">
    <text evidence="1">The sequence shown here is derived from an EMBL/GenBank/DDBJ whole genome shotgun (WGS) entry which is preliminary data.</text>
</comment>
<keyword evidence="2" id="KW-1185">Reference proteome</keyword>
<protein>
    <recommendedName>
        <fullName evidence="3">F-box domain-containing protein</fullName>
    </recommendedName>
</protein>
<dbReference type="AlphaFoldDB" id="A0AAD5YUF1"/>
<organism evidence="1 2">
    <name type="scientific">Leucocoprinus birnbaumii</name>
    <dbReference type="NCBI Taxonomy" id="56174"/>
    <lineage>
        <taxon>Eukaryota</taxon>
        <taxon>Fungi</taxon>
        <taxon>Dikarya</taxon>
        <taxon>Basidiomycota</taxon>
        <taxon>Agaricomycotina</taxon>
        <taxon>Agaricomycetes</taxon>
        <taxon>Agaricomycetidae</taxon>
        <taxon>Agaricales</taxon>
        <taxon>Agaricineae</taxon>
        <taxon>Agaricaceae</taxon>
        <taxon>Leucocoprinus</taxon>
    </lineage>
</organism>
<dbReference type="EMBL" id="JANIEX010000075">
    <property type="protein sequence ID" value="KAJ3574245.1"/>
    <property type="molecule type" value="Genomic_DNA"/>
</dbReference>
<evidence type="ECO:0000313" key="2">
    <source>
        <dbReference type="Proteomes" id="UP001213000"/>
    </source>
</evidence>
<evidence type="ECO:0008006" key="3">
    <source>
        <dbReference type="Google" id="ProtNLM"/>
    </source>
</evidence>
<dbReference type="SUPFAM" id="SSF52047">
    <property type="entry name" value="RNI-like"/>
    <property type="match status" value="1"/>
</dbReference>
<reference evidence="1" key="1">
    <citation type="submission" date="2022-07" db="EMBL/GenBank/DDBJ databases">
        <title>Genome Sequence of Leucocoprinus birnbaumii.</title>
        <authorList>
            <person name="Buettner E."/>
        </authorList>
    </citation>
    <scope>NUCLEOTIDE SEQUENCE</scope>
    <source>
        <strain evidence="1">VT141</strain>
    </source>
</reference>
<gene>
    <name evidence="1" type="ORF">NP233_g1901</name>
</gene>
<dbReference type="Gene3D" id="1.20.1280.50">
    <property type="match status" value="1"/>
</dbReference>
<sequence>MSSSPYLSKSLLRTSYIPSDCAVQTPKLLEQGSCRLGSVETEISRLRTLISKLSSERQETIKFIDNHRKMLSPFNKLPRDLVEEVFYHCLPVAYNAVINIHEAPLLLGRVCTRWRRVSHTCPKLWMTIHIVGYDPDPPPSDWYDALGIDYEIPPELNVIASHSRRWKAIDLRFRRANHWIFDFLLRLRSGDVPLLRTFRLRVDLDIECAEYNAPDIFLENNILDAPNLRFLALSANAVISPKVRIRCQNLTAIELTYCRVTFQPKIDWSSEHWGTSLSRHQSSALMITLPHLMSFSLRAHRRVEVIPQLFDIISSLALKHFALELGSTGKLEEVDIQLHGPPRPLLLKVLRGLPTSIKRLKLLLCTRVDDPQSGPQYLDDALLKNFIPGGRSESQDENQDSELSALTESQVLFPNLEVIQLEEVDLSQKTIVDFLKSRSVLCGQNGVARLRRATILIADIKALNEDQTRNMDLQWGSELQEIERQTNLQASVQYPVCVPRARELIVIRRDWR</sequence>
<proteinExistence type="predicted"/>
<name>A0AAD5YUF1_9AGAR</name>